<dbReference type="EMBL" id="RKLT01000005">
    <property type="protein sequence ID" value="MBX0296208.1"/>
    <property type="molecule type" value="Genomic_DNA"/>
</dbReference>
<accession>A0AAW4PF21</accession>
<organism evidence="3 4">
    <name type="scientific">Haloarcula nitratireducens</name>
    <dbReference type="NCBI Taxonomy" id="2487749"/>
    <lineage>
        <taxon>Archaea</taxon>
        <taxon>Methanobacteriati</taxon>
        <taxon>Methanobacteriota</taxon>
        <taxon>Stenosarchaea group</taxon>
        <taxon>Halobacteria</taxon>
        <taxon>Halobacteriales</taxon>
        <taxon>Haloarculaceae</taxon>
        <taxon>Haloarcula</taxon>
    </lineage>
</organism>
<dbReference type="AlphaFoldDB" id="A0AAW4PF21"/>
<dbReference type="Gene3D" id="2.20.28.10">
    <property type="match status" value="1"/>
</dbReference>
<sequence>MTSDQGATTESAIVEANDTVYDEDGTIIGVVTGTAESGFTVDTSESVTVQGDTFDAEEEQPGQEFGEGYIMWRCEECGEMGELEDGLPDSCPSCDAPKEALSKVRED</sequence>
<proteinExistence type="predicted"/>
<feature type="region of interest" description="Disordered" evidence="1">
    <location>
        <begin position="84"/>
        <end position="107"/>
    </location>
</feature>
<keyword evidence="4" id="KW-1185">Reference proteome</keyword>
<gene>
    <name evidence="3" type="ORF">EGH23_15120</name>
</gene>
<name>A0AAW4PF21_9EURY</name>
<evidence type="ECO:0000259" key="2">
    <source>
        <dbReference type="Pfam" id="PF23458"/>
    </source>
</evidence>
<dbReference type="SUPFAM" id="SSF57802">
    <property type="entry name" value="Rubredoxin-like"/>
    <property type="match status" value="1"/>
</dbReference>
<comment type="caution">
    <text evidence="3">The sequence shown here is derived from an EMBL/GenBank/DDBJ whole genome shotgun (WGS) entry which is preliminary data.</text>
</comment>
<dbReference type="RefSeq" id="WP_220580825.1">
    <property type="nucleotide sequence ID" value="NZ_RKLT01000005.1"/>
</dbReference>
<protein>
    <recommendedName>
        <fullName evidence="2">DUF7130 domain-containing protein</fullName>
    </recommendedName>
</protein>
<dbReference type="InterPro" id="IPR055554">
    <property type="entry name" value="DUF7130"/>
</dbReference>
<dbReference type="Proteomes" id="UP001430455">
    <property type="component" value="Unassembled WGS sequence"/>
</dbReference>
<evidence type="ECO:0000313" key="4">
    <source>
        <dbReference type="Proteomes" id="UP001430455"/>
    </source>
</evidence>
<dbReference type="Pfam" id="PF23458">
    <property type="entry name" value="DUF7130"/>
    <property type="match status" value="1"/>
</dbReference>
<evidence type="ECO:0000256" key="1">
    <source>
        <dbReference type="SAM" id="MobiDB-lite"/>
    </source>
</evidence>
<evidence type="ECO:0000313" key="3">
    <source>
        <dbReference type="EMBL" id="MBX0296208.1"/>
    </source>
</evidence>
<feature type="domain" description="DUF7130" evidence="2">
    <location>
        <begin position="17"/>
        <end position="107"/>
    </location>
</feature>
<reference evidence="3 4" key="1">
    <citation type="submission" date="2021-06" db="EMBL/GenBank/DDBJ databases">
        <title>Halomicroarcula sp. a new haloarchaeum isolated from saline soil.</title>
        <authorList>
            <person name="Duran-Viseras A."/>
            <person name="Sanchez-Porro C."/>
            <person name="Ventosa A."/>
        </authorList>
    </citation>
    <scope>NUCLEOTIDE SEQUENCE [LARGE SCALE GENOMIC DNA]</scope>
    <source>
        <strain evidence="3 4">F27</strain>
    </source>
</reference>
<feature type="compositionally biased region" description="Basic and acidic residues" evidence="1">
    <location>
        <begin position="96"/>
        <end position="107"/>
    </location>
</feature>